<sequence length="202" mass="22106">MLYTINNRIGDDEHERIGAEQSRYLQIWCVMAVMPRRRRFIALVQFAVAVWLATASGCLCRRVISPCFIPPCGHVPPSPTPSTLQPPPPPALTPPPPPAGIAPPPPPRHHPICFHPFCRWPPICPYCVPGHHVPPPPPPLQQSPPPTPTPSPPPPAAGTPPPPPPRRHPFPPWRPCIGRLCPPRRPPPFCTSEGCSGHSRLP</sequence>
<feature type="transmembrane region" description="Helical" evidence="2">
    <location>
        <begin position="40"/>
        <end position="64"/>
    </location>
</feature>
<keyword evidence="2" id="KW-0812">Transmembrane</keyword>
<evidence type="ECO:0000313" key="3">
    <source>
        <dbReference type="EMBL" id="RCV04898.1"/>
    </source>
</evidence>
<dbReference type="PRINTS" id="PR01217">
    <property type="entry name" value="PRICHEXTENSN"/>
</dbReference>
<reference evidence="3" key="2">
    <citation type="submission" date="2015-07" db="EMBL/GenBank/DDBJ databases">
        <authorList>
            <person name="Noorani M."/>
        </authorList>
    </citation>
    <scope>NUCLEOTIDE SEQUENCE</scope>
    <source>
        <strain evidence="3">Yugu1</strain>
    </source>
</reference>
<organism evidence="3">
    <name type="scientific">Setaria italica</name>
    <name type="common">Foxtail millet</name>
    <name type="synonym">Panicum italicum</name>
    <dbReference type="NCBI Taxonomy" id="4555"/>
    <lineage>
        <taxon>Eukaryota</taxon>
        <taxon>Viridiplantae</taxon>
        <taxon>Streptophyta</taxon>
        <taxon>Embryophyta</taxon>
        <taxon>Tracheophyta</taxon>
        <taxon>Spermatophyta</taxon>
        <taxon>Magnoliopsida</taxon>
        <taxon>Liliopsida</taxon>
        <taxon>Poales</taxon>
        <taxon>Poaceae</taxon>
        <taxon>PACMAD clade</taxon>
        <taxon>Panicoideae</taxon>
        <taxon>Panicodae</taxon>
        <taxon>Paniceae</taxon>
        <taxon>Cenchrinae</taxon>
        <taxon>Setaria</taxon>
    </lineage>
</organism>
<dbReference type="EMBL" id="CM003528">
    <property type="protein sequence ID" value="RCV04898.1"/>
    <property type="molecule type" value="Genomic_DNA"/>
</dbReference>
<evidence type="ECO:0000256" key="2">
    <source>
        <dbReference type="SAM" id="Phobius"/>
    </source>
</evidence>
<proteinExistence type="predicted"/>
<dbReference type="AlphaFoldDB" id="A0A368PHK0"/>
<protein>
    <submittedName>
        <fullName evidence="3">Uncharacterized protein</fullName>
    </submittedName>
</protein>
<keyword evidence="2" id="KW-1133">Transmembrane helix</keyword>
<reference evidence="3" key="1">
    <citation type="journal article" date="2012" name="Nat. Biotechnol.">
        <title>Reference genome sequence of the model plant Setaria.</title>
        <authorList>
            <person name="Bennetzen J.L."/>
            <person name="Schmutz J."/>
            <person name="Wang H."/>
            <person name="Percifield R."/>
            <person name="Hawkins J."/>
            <person name="Pontaroli A.C."/>
            <person name="Estep M."/>
            <person name="Feng L."/>
            <person name="Vaughn J.N."/>
            <person name="Grimwood J."/>
            <person name="Jenkins J."/>
            <person name="Barry K."/>
            <person name="Lindquist E."/>
            <person name="Hellsten U."/>
            <person name="Deshpande S."/>
            <person name="Wang X."/>
            <person name="Wu X."/>
            <person name="Mitros T."/>
            <person name="Triplett J."/>
            <person name="Yang X."/>
            <person name="Ye C.Y."/>
            <person name="Mauro-Herrera M."/>
            <person name="Wang L."/>
            <person name="Li P."/>
            <person name="Sharma M."/>
            <person name="Sharma R."/>
            <person name="Ronald P.C."/>
            <person name="Panaud O."/>
            <person name="Kellogg E.A."/>
            <person name="Brutnell T.P."/>
            <person name="Doust A.N."/>
            <person name="Tuskan G.A."/>
            <person name="Rokhsar D."/>
            <person name="Devos K.M."/>
        </authorList>
    </citation>
    <scope>NUCLEOTIDE SEQUENCE [LARGE SCALE GENOMIC DNA]</scope>
    <source>
        <strain evidence="3">Yugu1</strain>
    </source>
</reference>
<feature type="region of interest" description="Disordered" evidence="1">
    <location>
        <begin position="137"/>
        <end position="171"/>
    </location>
</feature>
<accession>A0A368PHK0</accession>
<evidence type="ECO:0000256" key="1">
    <source>
        <dbReference type="SAM" id="MobiDB-lite"/>
    </source>
</evidence>
<keyword evidence="2" id="KW-0472">Membrane</keyword>
<feature type="region of interest" description="Disordered" evidence="1">
    <location>
        <begin position="78"/>
        <end position="103"/>
    </location>
</feature>
<name>A0A368PHK0_SETIT</name>
<gene>
    <name evidence="3" type="ORF">SETIT_1G038300v2</name>
</gene>